<proteinExistence type="predicted"/>
<sequence>MFFVRDGSLLGSVRTQKEVIPAFDLMSVKWSDGSRGKREKGFSPDVSSIIQGVAQGLLRCASDVILLSFHIIKFRSAFLSGHDATE</sequence>
<dbReference type="EMBL" id="PEBQ01000043">
    <property type="protein sequence ID" value="PHY94992.1"/>
    <property type="molecule type" value="Genomic_DNA"/>
</dbReference>
<keyword evidence="2" id="KW-1185">Reference proteome</keyword>
<accession>A0A2G4REJ5</accession>
<evidence type="ECO:0000313" key="2">
    <source>
        <dbReference type="Proteomes" id="UP000228751"/>
    </source>
</evidence>
<name>A0A2G4REJ5_9PROT</name>
<gene>
    <name evidence="1" type="ORF">CSR02_03415</name>
</gene>
<reference evidence="1 2" key="1">
    <citation type="submission" date="2017-10" db="EMBL/GenBank/DDBJ databases">
        <title>Genomic analysis of the genus Acetobacter.</title>
        <authorList>
            <person name="Kim K.H."/>
            <person name="Chun B.H."/>
            <person name="Son A.R."/>
            <person name="Jeon C.O."/>
        </authorList>
    </citation>
    <scope>NUCLEOTIDE SEQUENCE [LARGE SCALE GENOMIC DNA]</scope>
    <source>
        <strain evidence="1 2">LHT 2458</strain>
    </source>
</reference>
<organism evidence="1 2">
    <name type="scientific">Acetobacter pomorum</name>
    <dbReference type="NCBI Taxonomy" id="65959"/>
    <lineage>
        <taxon>Bacteria</taxon>
        <taxon>Pseudomonadati</taxon>
        <taxon>Pseudomonadota</taxon>
        <taxon>Alphaproteobacteria</taxon>
        <taxon>Acetobacterales</taxon>
        <taxon>Acetobacteraceae</taxon>
        <taxon>Acetobacter</taxon>
    </lineage>
</organism>
<comment type="caution">
    <text evidence="1">The sequence shown here is derived from an EMBL/GenBank/DDBJ whole genome shotgun (WGS) entry which is preliminary data.</text>
</comment>
<dbReference type="AlphaFoldDB" id="A0A2G4REJ5"/>
<dbReference type="Proteomes" id="UP000228751">
    <property type="component" value="Unassembled WGS sequence"/>
</dbReference>
<evidence type="ECO:0000313" key="1">
    <source>
        <dbReference type="EMBL" id="PHY94992.1"/>
    </source>
</evidence>
<protein>
    <submittedName>
        <fullName evidence="1">Uncharacterized protein</fullName>
    </submittedName>
</protein>